<comment type="similarity">
    <text evidence="1">Belongs to the leguminous lectin family.</text>
</comment>
<evidence type="ECO:0000313" key="4">
    <source>
        <dbReference type="PIR" id="JX0290"/>
    </source>
</evidence>
<dbReference type="AlphaFoldDB" id="Q7M1M2"/>
<dbReference type="PIRSF" id="PIRSF002690">
    <property type="entry name" value="L-type_lectin_plant"/>
    <property type="match status" value="1"/>
</dbReference>
<evidence type="ECO:0000259" key="3">
    <source>
        <dbReference type="Pfam" id="PF00139"/>
    </source>
</evidence>
<dbReference type="Pfam" id="PF00139">
    <property type="entry name" value="Lectin_legB"/>
    <property type="match status" value="1"/>
</dbReference>
<dbReference type="PANTHER" id="PTHR32401">
    <property type="entry name" value="CONCANAVALIN A-LIKE LECTIN FAMILY PROTEIN"/>
    <property type="match status" value="1"/>
</dbReference>
<protein>
    <submittedName>
        <fullName evidence="4">Galactose-specific isolectin B chain</fullName>
    </submittedName>
</protein>
<name>Q7M1M2_ERYVA</name>
<dbReference type="PANTHER" id="PTHR32401:SF45">
    <property type="entry name" value="LECTIN"/>
    <property type="match status" value="1"/>
</dbReference>
<evidence type="ECO:0000256" key="2">
    <source>
        <dbReference type="ARBA" id="ARBA00022734"/>
    </source>
</evidence>
<evidence type="ECO:0000256" key="1">
    <source>
        <dbReference type="ARBA" id="ARBA00007606"/>
    </source>
</evidence>
<dbReference type="CDD" id="cd06899">
    <property type="entry name" value="lectin_legume_LecRK_Arcelin_ConA"/>
    <property type="match status" value="1"/>
</dbReference>
<dbReference type="InterPro" id="IPR000985">
    <property type="entry name" value="Lectin_LegA_CS"/>
</dbReference>
<dbReference type="PIR" id="JX0290">
    <property type="entry name" value="JX0290"/>
</dbReference>
<reference evidence="4" key="1">
    <citation type="journal article" date="1993" name="J. Biochem.">
        <title>Chemical structures of two subunits, A-subunit and B-subunit, of galactose-specific isolectins from Erythrina variegata seeds.</title>
        <authorList>
            <person name="Yamaguchi O."/>
            <person name="Kimura M."/>
            <person name="Araki M."/>
            <person name="Yamasaki N."/>
            <person name="Kimura Y."/>
            <person name="Nakajima S."/>
            <person name="Takagi S."/>
        </authorList>
    </citation>
    <scope>PROTEIN SEQUENCE</scope>
</reference>
<dbReference type="InterPro" id="IPR050258">
    <property type="entry name" value="Leguminous_Lectin"/>
</dbReference>
<dbReference type="InterPro" id="IPR019825">
    <property type="entry name" value="Lectin_legB_Mn/Ca_BS"/>
</dbReference>
<dbReference type="InterPro" id="IPR001220">
    <property type="entry name" value="Legume_lectin_dom"/>
</dbReference>
<dbReference type="GO" id="GO:0030246">
    <property type="term" value="F:carbohydrate binding"/>
    <property type="evidence" value="ECO:0007669"/>
    <property type="project" value="UniProtKB-KW"/>
</dbReference>
<dbReference type="SUPFAM" id="SSF49899">
    <property type="entry name" value="Concanavalin A-like lectins/glucanases"/>
    <property type="match status" value="1"/>
</dbReference>
<keyword evidence="2" id="KW-0430">Lectin</keyword>
<dbReference type="PROSITE" id="PS00308">
    <property type="entry name" value="LECTIN_LEGUME_ALPHA"/>
    <property type="match status" value="1"/>
</dbReference>
<dbReference type="PROSITE" id="PS00307">
    <property type="entry name" value="LECTIN_LEGUME_BETA"/>
    <property type="match status" value="1"/>
</dbReference>
<feature type="domain" description="Legume lectin" evidence="3">
    <location>
        <begin position="4"/>
        <end position="236"/>
    </location>
</feature>
<accession>Q7M1M2</accession>
<dbReference type="InterPro" id="IPR016363">
    <property type="entry name" value="L-lectin"/>
</dbReference>
<proteinExistence type="inferred from homology"/>
<dbReference type="Gene3D" id="2.60.120.200">
    <property type="match status" value="1"/>
</dbReference>
<sequence>VETISFSFSEFEAGNDNLTLQGAALITQSDVLQLTKINQNGMPAWDSTGRTLYSKPVHIWDKTTGTVASFQTRFSFSIEQPYTRPLPADGLVFFMGPTKSKPAQGSGYLGIFNNSKQDNSYQTLAVEFDTFSNPWDPPQGPHIGIDVNSIRSIKTQPFQLDNGQVANVVIKYDASSKILHAVLVYPSNGAIYTIAEIVDVKQVLPQWVDVGLSGATGAQRDAAETHDVYSWSFHASLPETN</sequence>
<dbReference type="InterPro" id="IPR013320">
    <property type="entry name" value="ConA-like_dom_sf"/>
</dbReference>
<organism evidence="4">
    <name type="scientific">Erythrina variegata</name>
    <name type="common">Indian coral tree</name>
    <name type="synonym">Erythrina indica</name>
    <dbReference type="NCBI Taxonomy" id="3845"/>
    <lineage>
        <taxon>Eukaryota</taxon>
        <taxon>Viridiplantae</taxon>
        <taxon>Streptophyta</taxon>
        <taxon>Embryophyta</taxon>
        <taxon>Tracheophyta</taxon>
        <taxon>Spermatophyta</taxon>
        <taxon>Magnoliopsida</taxon>
        <taxon>eudicotyledons</taxon>
        <taxon>Gunneridae</taxon>
        <taxon>Pentapetalae</taxon>
        <taxon>rosids</taxon>
        <taxon>fabids</taxon>
        <taxon>Fabales</taxon>
        <taxon>Fabaceae</taxon>
        <taxon>Papilionoideae</taxon>
        <taxon>50 kb inversion clade</taxon>
        <taxon>NPAAA clade</taxon>
        <taxon>indigoferoid/millettioid clade</taxon>
        <taxon>Phaseoleae</taxon>
        <taxon>Erythrina</taxon>
    </lineage>
</organism>